<proteinExistence type="predicted"/>
<dbReference type="InterPro" id="IPR007502">
    <property type="entry name" value="Helicase-assoc_dom"/>
</dbReference>
<evidence type="ECO:0000256" key="1">
    <source>
        <dbReference type="ARBA" id="ARBA00012552"/>
    </source>
</evidence>
<feature type="region of interest" description="Disordered" evidence="5">
    <location>
        <begin position="241"/>
        <end position="321"/>
    </location>
</feature>
<sequence length="1485" mass="165239">MAPKKKKKPTANPARGFATTSVPSKSKTVDQPDEALGDASAAGTGTDTGAKITAPGKGKVVTSKDGEQVEHGLKIQDMTADEFEAHLEDSELEALLAKYATRCVADARRQVARLETERRQLRPQSQKLSTYTWLPEETIENLIDMDARDTSCGPSTSRSVETAVDEEKLLLDLWTLERVLVSLKFPRVSEALAHITELALLRQLKLATDSLPGLPEALQWYACKMPEGELINYEQTTGTMTGVSGNSTPLQVTSECQQRQPKNVTPTFPARRKTDKDTEPPTANQSRQSPASTPAQVSEAEDSSSSLVSSESEEDNDPAKLTEKAIRIQRLLWKAQNDDASDTKKSGTTKEKRIAKLHRKLEQLHRDPLFDKQEAQTAWDTVLAELLITRQELMRTAARKRREKKQATAQDNIDDDTTNKESVSEDDVLAAAEDEDALLGGMFGESEDTIVSEQNQPASKDPIRLLEFGKWSGLSPRRLLDEVCRGRDSRCRIQIKTLQRTSYSARHKLEIYWTADTLAEAHTITALPSEVSAQVDERLWALEMTRVAAADTTQSEAYICTIGLFLVSTLGASEHKSVGRLPTVWRDVVKDLDDAKEAIVNEERKGALRRLRALISETQNELRRQQAAPPSQDPSESHSVAGAHRRARAPFTTSWSPEQVSKEWNSRISRASFREMLQVRQQLPVHHYKDRILSCIAENPVSVICAETGAGKSSGIPVLLLEQAFCSAQDYRILVTQPRRISAISLARRVSQELGESRNDIGTNRSLVGYAIRLESKTSSTTRITYATTGVLLRMLEDSPDLNELDCLILDEVHERTMDLDLLFIALQKLQKRRSTLKIVLMSATVDAKKFSDYFGGAPVLDLPGRTFPVEVGFLEDAVEATNDMTGVKEKDLTIQGEEQDLNEAYVSDKGRPVIAEPEKYSNKTQQTISNMDEYHIDYGLIAKLAACIASKPRYAKYSTAILVFMPGIGEMRRLHNLLLSMDTFGRGWIVHLLHSTFSTEELERAFERPPTGQRKIVIATNIAETGITIPDVTAVIDTCKEKIMRFDERRQLSRLTEGFISRSSARQRRGRAARVQEGPCFHLVTKHRYDNLMLEQQVPEMLRLSLQDPILRIKVWNLGSIEETLNAAIEPPLRKNVLRAIDKLKDAGALAKNEALTPLGQQIARLPLEVLLAKLAILGVIFQCLDPILAIISLLTSKSPFLSPPTSGSQTDARRTFSRGDSDLLSSLNAYEGWKKAKAARSAQEFCRKNHISDQTMVQVEAQKIQLLVYLVDAGLVKLEPEERAALNRARTYSSSSGRGGGGGGLASHSVIIPPRYNLPVIPDRALNAIVAMALYPRVLMREGKGWRNVYTNQMVSLTSRSVNHPSSSSPSSKPPRWLSFYEAMQNPRSGSLNVFETSAIPESALAILIGAEAEFKFFAGVLVLDSGKIRLSVRRWRELMAVKILRERVLATLERSYQKPGEVGEEGRAWLDMWLKIEAAQEA</sequence>
<dbReference type="SMART" id="SM00487">
    <property type="entry name" value="DEXDc"/>
    <property type="match status" value="1"/>
</dbReference>
<feature type="domain" description="Helicase ATP-binding" evidence="6">
    <location>
        <begin position="693"/>
        <end position="864"/>
    </location>
</feature>
<dbReference type="SMART" id="SM00847">
    <property type="entry name" value="HA2"/>
    <property type="match status" value="1"/>
</dbReference>
<keyword evidence="3" id="KW-0067">ATP-binding</keyword>
<feature type="compositionally biased region" description="Polar residues" evidence="5">
    <location>
        <begin position="241"/>
        <end position="266"/>
    </location>
</feature>
<feature type="region of interest" description="Disordered" evidence="5">
    <location>
        <begin position="399"/>
        <end position="425"/>
    </location>
</feature>
<feature type="domain" description="Helicase C-terminal" evidence="7">
    <location>
        <begin position="950"/>
        <end position="1118"/>
    </location>
</feature>
<feature type="region of interest" description="Disordered" evidence="5">
    <location>
        <begin position="1"/>
        <end position="68"/>
    </location>
</feature>
<dbReference type="InterPro" id="IPR027417">
    <property type="entry name" value="P-loop_NTPase"/>
</dbReference>
<evidence type="ECO:0000256" key="5">
    <source>
        <dbReference type="SAM" id="MobiDB-lite"/>
    </source>
</evidence>
<evidence type="ECO:0000259" key="6">
    <source>
        <dbReference type="PROSITE" id="PS51192"/>
    </source>
</evidence>
<dbReference type="EC" id="3.6.4.13" evidence="1"/>
<dbReference type="GO" id="GO:0005524">
    <property type="term" value="F:ATP binding"/>
    <property type="evidence" value="ECO:0007669"/>
    <property type="project" value="UniProtKB-KW"/>
</dbReference>
<dbReference type="FunFam" id="3.40.50.300:FF:000500">
    <property type="entry name" value="ATP-dependent RNA helicase DHX29"/>
    <property type="match status" value="1"/>
</dbReference>
<dbReference type="Gene3D" id="3.40.50.300">
    <property type="entry name" value="P-loop containing nucleotide triphosphate hydrolases"/>
    <property type="match status" value="2"/>
</dbReference>
<dbReference type="Pfam" id="PF00270">
    <property type="entry name" value="DEAD"/>
    <property type="match status" value="1"/>
</dbReference>
<protein>
    <recommendedName>
        <fullName evidence="1">RNA helicase</fullName>
        <ecNumber evidence="1">3.6.4.13</ecNumber>
    </recommendedName>
</protein>
<comment type="caution">
    <text evidence="8">The sequence shown here is derived from an EMBL/GenBank/DDBJ whole genome shotgun (WGS) entry which is preliminary data.</text>
</comment>
<dbReference type="PROSITE" id="PS51194">
    <property type="entry name" value="HELICASE_CTER"/>
    <property type="match status" value="1"/>
</dbReference>
<dbReference type="PANTHER" id="PTHR18934">
    <property type="entry name" value="ATP-DEPENDENT RNA HELICASE"/>
    <property type="match status" value="1"/>
</dbReference>
<keyword evidence="2" id="KW-0547">Nucleotide-binding</keyword>
<dbReference type="Pfam" id="PF00271">
    <property type="entry name" value="Helicase_C"/>
    <property type="match status" value="1"/>
</dbReference>
<accession>A0A177ER08</accession>
<dbReference type="SMART" id="SM00490">
    <property type="entry name" value="HELICc"/>
    <property type="match status" value="1"/>
</dbReference>
<dbReference type="InterPro" id="IPR001650">
    <property type="entry name" value="Helicase_C-like"/>
</dbReference>
<reference evidence="8 9" key="1">
    <citation type="submission" date="2016-03" db="EMBL/GenBank/DDBJ databases">
        <title>Draft genome sequence of the Fonsecaea monophora CBS 269.37.</title>
        <authorList>
            <person name="Bombassaro A."/>
            <person name="Vinicius W.A."/>
            <person name="De Hoog S."/>
            <person name="Sun J."/>
            <person name="Souza E.M."/>
            <person name="Raittz R.T."/>
            <person name="Costa F."/>
            <person name="Leao A.C."/>
            <person name="Tadra-Sfeir M.Z."/>
            <person name="Baura V."/>
            <person name="Balsanelli E."/>
            <person name="Pedrosa F.O."/>
            <person name="Moreno L.F."/>
            <person name="Steffens M.B."/>
            <person name="Xi L."/>
            <person name="Bocca A.L."/>
            <person name="Felipe M.S."/>
            <person name="Teixeira M."/>
            <person name="Telles Filho F.Q."/>
            <person name="Azevedo C.M."/>
            <person name="Gomes R."/>
            <person name="Vicente V.A."/>
        </authorList>
    </citation>
    <scope>NUCLEOTIDE SEQUENCE [LARGE SCALE GENOMIC DNA]</scope>
    <source>
        <strain evidence="8 9">CBS 269.37</strain>
    </source>
</reference>
<dbReference type="GeneID" id="34606517"/>
<dbReference type="GO" id="GO:0003724">
    <property type="term" value="F:RNA helicase activity"/>
    <property type="evidence" value="ECO:0007669"/>
    <property type="project" value="UniProtKB-EC"/>
</dbReference>
<gene>
    <name evidence="8" type="ORF">AYO21_11421</name>
</gene>
<dbReference type="SUPFAM" id="SSF52540">
    <property type="entry name" value="P-loop containing nucleoside triphosphate hydrolases"/>
    <property type="match status" value="1"/>
</dbReference>
<dbReference type="PANTHER" id="PTHR18934:SF145">
    <property type="entry name" value="ATP-DEPENDENT RNA HELICASE DHX57-RELATED"/>
    <property type="match status" value="1"/>
</dbReference>
<feature type="compositionally biased region" description="Low complexity" evidence="5">
    <location>
        <begin position="37"/>
        <end position="54"/>
    </location>
</feature>
<evidence type="ECO:0000256" key="2">
    <source>
        <dbReference type="ARBA" id="ARBA00022741"/>
    </source>
</evidence>
<evidence type="ECO:0000313" key="8">
    <source>
        <dbReference type="EMBL" id="OAG34433.1"/>
    </source>
</evidence>
<evidence type="ECO:0000259" key="7">
    <source>
        <dbReference type="PROSITE" id="PS51194"/>
    </source>
</evidence>
<dbReference type="PROSITE" id="PS51192">
    <property type="entry name" value="HELICASE_ATP_BIND_1"/>
    <property type="match status" value="1"/>
</dbReference>
<dbReference type="OrthoDB" id="5600252at2759"/>
<evidence type="ECO:0000256" key="3">
    <source>
        <dbReference type="ARBA" id="ARBA00022840"/>
    </source>
</evidence>
<dbReference type="GO" id="GO:0003723">
    <property type="term" value="F:RNA binding"/>
    <property type="evidence" value="ECO:0007669"/>
    <property type="project" value="TreeGrafter"/>
</dbReference>
<keyword evidence="9" id="KW-1185">Reference proteome</keyword>
<dbReference type="InterPro" id="IPR011545">
    <property type="entry name" value="DEAD/DEAH_box_helicase_dom"/>
</dbReference>
<feature type="region of interest" description="Disordered" evidence="5">
    <location>
        <begin position="620"/>
        <end position="654"/>
    </location>
</feature>
<comment type="catalytic activity">
    <reaction evidence="4">
        <text>ATP + H2O = ADP + phosphate + H(+)</text>
        <dbReference type="Rhea" id="RHEA:13065"/>
        <dbReference type="ChEBI" id="CHEBI:15377"/>
        <dbReference type="ChEBI" id="CHEBI:15378"/>
        <dbReference type="ChEBI" id="CHEBI:30616"/>
        <dbReference type="ChEBI" id="CHEBI:43474"/>
        <dbReference type="ChEBI" id="CHEBI:456216"/>
        <dbReference type="EC" id="3.6.4.13"/>
    </reaction>
</comment>
<evidence type="ECO:0000256" key="4">
    <source>
        <dbReference type="ARBA" id="ARBA00047984"/>
    </source>
</evidence>
<dbReference type="RefSeq" id="XP_022506385.1">
    <property type="nucleotide sequence ID" value="XM_022661315.1"/>
</dbReference>
<feature type="compositionally biased region" description="Polar residues" evidence="5">
    <location>
        <begin position="281"/>
        <end position="296"/>
    </location>
</feature>
<dbReference type="Pfam" id="PF21010">
    <property type="entry name" value="HA2_C"/>
    <property type="match status" value="1"/>
</dbReference>
<dbReference type="Proteomes" id="UP000077002">
    <property type="component" value="Unassembled WGS sequence"/>
</dbReference>
<dbReference type="InterPro" id="IPR014001">
    <property type="entry name" value="Helicase_ATP-bd"/>
</dbReference>
<dbReference type="CDD" id="cd18791">
    <property type="entry name" value="SF2_C_RHA"/>
    <property type="match status" value="1"/>
</dbReference>
<dbReference type="Gene3D" id="1.20.120.1080">
    <property type="match status" value="1"/>
</dbReference>
<evidence type="ECO:0000313" key="9">
    <source>
        <dbReference type="Proteomes" id="UP000077002"/>
    </source>
</evidence>
<name>A0A177ER08_9EURO</name>
<dbReference type="CDD" id="cd17917">
    <property type="entry name" value="DEXHc_RHA-like"/>
    <property type="match status" value="1"/>
</dbReference>
<organism evidence="8 9">
    <name type="scientific">Fonsecaea monophora</name>
    <dbReference type="NCBI Taxonomy" id="254056"/>
    <lineage>
        <taxon>Eukaryota</taxon>
        <taxon>Fungi</taxon>
        <taxon>Dikarya</taxon>
        <taxon>Ascomycota</taxon>
        <taxon>Pezizomycotina</taxon>
        <taxon>Eurotiomycetes</taxon>
        <taxon>Chaetothyriomycetidae</taxon>
        <taxon>Chaetothyriales</taxon>
        <taxon>Herpotrichiellaceae</taxon>
        <taxon>Fonsecaea</taxon>
    </lineage>
</organism>
<dbReference type="EMBL" id="LVKK01000158">
    <property type="protein sequence ID" value="OAG34433.1"/>
    <property type="molecule type" value="Genomic_DNA"/>
</dbReference>